<dbReference type="Proteomes" id="UP000292298">
    <property type="component" value="Unassembled WGS sequence"/>
</dbReference>
<comment type="similarity">
    <text evidence="1">Belongs to the glycosyltransferase group 1 family. Glycosyltransferase 4 subfamily.</text>
</comment>
<evidence type="ECO:0000256" key="1">
    <source>
        <dbReference type="ARBA" id="ARBA00009481"/>
    </source>
</evidence>
<dbReference type="CDD" id="cd03801">
    <property type="entry name" value="GT4_PimA-like"/>
    <property type="match status" value="1"/>
</dbReference>
<sequence>MKVTLLSKYSRLGASSRLRSLQYLPALETAGIEVTVRPLFDDDYLKTLYAGKGRAISLVARRYAVRARDLRRAVDADLLWVEKEALPYLPHWLEHVLMPRGVPYVVDYDDAVFHNYDLSGRAWVRRLLGRKIDRVMAEATTVICGNDYLAERACGAGARRVEYLPTVVDAERYPFVPRPGNAQPVIGWIGSPSTQQYVTELAPVLERIGKKYDARLVLVGARPDVAERFGDLPVEIVPWSEDTEAEQVASFDVGIMPLLDGPWERGKCGYKLIQYMACGKPVVASPVGVNEKIVHDWACGLLAGSHEQWFEALDHLISDTDQRQRLGRRGRDAIEKHYSMQVQAPHLANMLIQAITETS</sequence>
<dbReference type="PANTHER" id="PTHR12526:SF640">
    <property type="entry name" value="COLANIC ACID BIOSYNTHESIS GLYCOSYLTRANSFERASE WCAL-RELATED"/>
    <property type="match status" value="1"/>
</dbReference>
<reference evidence="4 5" key="1">
    <citation type="submission" date="2019-02" db="EMBL/GenBank/DDBJ databases">
        <title>Genomic Encyclopedia of Type Strains, Phase IV (KMG-IV): sequencing the most valuable type-strain genomes for metagenomic binning, comparative biology and taxonomic classification.</title>
        <authorList>
            <person name="Goeker M."/>
        </authorList>
    </citation>
    <scope>NUCLEOTIDE SEQUENCE [LARGE SCALE GENOMIC DNA]</scope>
    <source>
        <strain evidence="4 5">DSM 21056</strain>
    </source>
</reference>
<evidence type="ECO:0000256" key="3">
    <source>
        <dbReference type="ARBA" id="ARBA00022679"/>
    </source>
</evidence>
<evidence type="ECO:0000256" key="2">
    <source>
        <dbReference type="ARBA" id="ARBA00022676"/>
    </source>
</evidence>
<organism evidence="4 5">
    <name type="scientific">Spiribacter vilamensis</name>
    <dbReference type="NCBI Taxonomy" id="531306"/>
    <lineage>
        <taxon>Bacteria</taxon>
        <taxon>Pseudomonadati</taxon>
        <taxon>Pseudomonadota</taxon>
        <taxon>Gammaproteobacteria</taxon>
        <taxon>Chromatiales</taxon>
        <taxon>Ectothiorhodospiraceae</taxon>
        <taxon>Spiribacter</taxon>
    </lineage>
</organism>
<name>A0A4Q8D162_9GAMM</name>
<comment type="caution">
    <text evidence="4">The sequence shown here is derived from an EMBL/GenBank/DDBJ whole genome shotgun (WGS) entry which is preliminary data.</text>
</comment>
<keyword evidence="2" id="KW-0328">Glycosyltransferase</keyword>
<keyword evidence="5" id="KW-1185">Reference proteome</keyword>
<proteinExistence type="inferred from homology"/>
<evidence type="ECO:0000313" key="4">
    <source>
        <dbReference type="EMBL" id="RZU99096.1"/>
    </source>
</evidence>
<accession>A0A4Q8D162</accession>
<dbReference type="OrthoDB" id="9802525at2"/>
<protein>
    <submittedName>
        <fullName evidence="4">Glycosyltransferase involved in cell wall biosynthesis</fullName>
    </submittedName>
</protein>
<dbReference type="PANTHER" id="PTHR12526">
    <property type="entry name" value="GLYCOSYLTRANSFERASE"/>
    <property type="match status" value="1"/>
</dbReference>
<evidence type="ECO:0000313" key="5">
    <source>
        <dbReference type="Proteomes" id="UP000292298"/>
    </source>
</evidence>
<dbReference type="Gene3D" id="3.40.50.2000">
    <property type="entry name" value="Glycogen Phosphorylase B"/>
    <property type="match status" value="2"/>
</dbReference>
<keyword evidence="3 4" id="KW-0808">Transferase</keyword>
<dbReference type="Pfam" id="PF13692">
    <property type="entry name" value="Glyco_trans_1_4"/>
    <property type="match status" value="1"/>
</dbReference>
<dbReference type="GO" id="GO:0016757">
    <property type="term" value="F:glycosyltransferase activity"/>
    <property type="evidence" value="ECO:0007669"/>
    <property type="project" value="UniProtKB-KW"/>
</dbReference>
<dbReference type="RefSeq" id="WP_130503354.1">
    <property type="nucleotide sequence ID" value="NZ_SHLI01000001.1"/>
</dbReference>
<dbReference type="EMBL" id="SHLI01000001">
    <property type="protein sequence ID" value="RZU99096.1"/>
    <property type="molecule type" value="Genomic_DNA"/>
</dbReference>
<dbReference type="SUPFAM" id="SSF53756">
    <property type="entry name" value="UDP-Glycosyltransferase/glycogen phosphorylase"/>
    <property type="match status" value="1"/>
</dbReference>
<dbReference type="AlphaFoldDB" id="A0A4Q8D162"/>
<gene>
    <name evidence="4" type="ORF">EV698_1375</name>
</gene>